<feature type="compositionally biased region" description="Basic residues" evidence="2">
    <location>
        <begin position="52"/>
        <end position="65"/>
    </location>
</feature>
<protein>
    <recommendedName>
        <fullName evidence="3">CCHC-type domain-containing protein</fullName>
    </recommendedName>
</protein>
<dbReference type="InterPro" id="IPR036875">
    <property type="entry name" value="Znf_CCHC_sf"/>
</dbReference>
<reference evidence="4" key="2">
    <citation type="submission" date="2019-04" db="UniProtKB">
        <authorList>
            <consortium name="EnsemblPlants"/>
        </authorList>
    </citation>
    <scope>IDENTIFICATION</scope>
    <source>
        <strain evidence="4">cv. Heinz 1706</strain>
    </source>
</reference>
<dbReference type="Gene3D" id="4.10.60.10">
    <property type="entry name" value="Zinc finger, CCHC-type"/>
    <property type="match status" value="1"/>
</dbReference>
<evidence type="ECO:0000313" key="5">
    <source>
        <dbReference type="Proteomes" id="UP000004994"/>
    </source>
</evidence>
<keyword evidence="5" id="KW-1185">Reference proteome</keyword>
<evidence type="ECO:0000256" key="2">
    <source>
        <dbReference type="SAM" id="MobiDB-lite"/>
    </source>
</evidence>
<dbReference type="Gramene" id="Solyc00g025650.2.1">
    <property type="protein sequence ID" value="Solyc00g025650.2.1.1.CDS"/>
    <property type="gene ID" value="Solyc00g025650.2"/>
</dbReference>
<organism evidence="4">
    <name type="scientific">Solanum lycopersicum</name>
    <name type="common">Tomato</name>
    <name type="synonym">Lycopersicon esculentum</name>
    <dbReference type="NCBI Taxonomy" id="4081"/>
    <lineage>
        <taxon>Eukaryota</taxon>
        <taxon>Viridiplantae</taxon>
        <taxon>Streptophyta</taxon>
        <taxon>Embryophyta</taxon>
        <taxon>Tracheophyta</taxon>
        <taxon>Spermatophyta</taxon>
        <taxon>Magnoliopsida</taxon>
        <taxon>eudicotyledons</taxon>
        <taxon>Gunneridae</taxon>
        <taxon>Pentapetalae</taxon>
        <taxon>asterids</taxon>
        <taxon>lamiids</taxon>
        <taxon>Solanales</taxon>
        <taxon>Solanaceae</taxon>
        <taxon>Solanoideae</taxon>
        <taxon>Solaneae</taxon>
        <taxon>Solanum</taxon>
        <taxon>Solanum subgen. Lycopersicon</taxon>
    </lineage>
</organism>
<proteinExistence type="predicted"/>
<evidence type="ECO:0000256" key="1">
    <source>
        <dbReference type="PROSITE-ProRule" id="PRU00047"/>
    </source>
</evidence>
<dbReference type="SMART" id="SM00343">
    <property type="entry name" value="ZnF_C2HC"/>
    <property type="match status" value="1"/>
</dbReference>
<accession>A0A494G955</accession>
<dbReference type="EnsemblPlants" id="Solyc00g025650.2.1">
    <property type="protein sequence ID" value="Solyc00g025650.2.1.1.CDS"/>
    <property type="gene ID" value="Solyc00g025650.2"/>
</dbReference>
<keyword evidence="1" id="KW-0863">Zinc-finger</keyword>
<keyword evidence="1" id="KW-0479">Metal-binding</keyword>
<keyword evidence="1" id="KW-0862">Zinc</keyword>
<dbReference type="OMA" id="QSMKDES"/>
<sequence length="337" mass="38510">MRLNSKGTSLRRKTSLLLLSQSLTKRKLIRQKKKIHLKSYQMRLVMKNYLWKNRHNKGKGPKKSSGRYESSSGQKKSSGKEVTCFECKESGHYKSDCPKLKKDKRPRKVFKKKALITFDATDSDEAESEEDEAVEALMATTSRGAEASEDDSDSDNDDEVFSNFSISELRTALSEIMKKHDVLLNKHKELKRKYAVKTSSSEVHEKSVSELMEENYTLVNDNVVLRAKNDVLEDQLASSDVKYETKYEKAFQKFLAKGIDRSLMASMIYGMSRNGNSGLGYFQSMKDESSEPKREPLHKHFVPAGTVVPEKVKPKVVKPNGKFKLDMSRYYIQVPVH</sequence>
<dbReference type="GO" id="GO:0008270">
    <property type="term" value="F:zinc ion binding"/>
    <property type="evidence" value="ECO:0007669"/>
    <property type="project" value="UniProtKB-KW"/>
</dbReference>
<dbReference type="GO" id="GO:0003676">
    <property type="term" value="F:nucleic acid binding"/>
    <property type="evidence" value="ECO:0007669"/>
    <property type="project" value="InterPro"/>
</dbReference>
<dbReference type="InterPro" id="IPR001878">
    <property type="entry name" value="Znf_CCHC"/>
</dbReference>
<feature type="domain" description="CCHC-type" evidence="3">
    <location>
        <begin position="84"/>
        <end position="99"/>
    </location>
</feature>
<name>A0A494G955_SOLLC</name>
<dbReference type="AlphaFoldDB" id="A0A494G955"/>
<dbReference type="SUPFAM" id="SSF57756">
    <property type="entry name" value="Retrovirus zinc finger-like domains"/>
    <property type="match status" value="1"/>
</dbReference>
<dbReference type="Pfam" id="PF00098">
    <property type="entry name" value="zf-CCHC"/>
    <property type="match status" value="1"/>
</dbReference>
<evidence type="ECO:0000259" key="3">
    <source>
        <dbReference type="PROSITE" id="PS50158"/>
    </source>
</evidence>
<dbReference type="PROSITE" id="PS50158">
    <property type="entry name" value="ZF_CCHC"/>
    <property type="match status" value="1"/>
</dbReference>
<dbReference type="PaxDb" id="4081-Solyc00g025650.1.1"/>
<reference evidence="4" key="1">
    <citation type="journal article" date="2012" name="Nature">
        <title>The tomato genome sequence provides insights into fleshy fruit evolution.</title>
        <authorList>
            <consortium name="Tomato Genome Consortium"/>
        </authorList>
    </citation>
    <scope>NUCLEOTIDE SEQUENCE [LARGE SCALE GENOMIC DNA]</scope>
    <source>
        <strain evidence="4">cv. Heinz 1706</strain>
    </source>
</reference>
<feature type="region of interest" description="Disordered" evidence="2">
    <location>
        <begin position="51"/>
        <end position="77"/>
    </location>
</feature>
<evidence type="ECO:0000313" key="4">
    <source>
        <dbReference type="EnsemblPlants" id="Solyc00g025650.2.1.1.CDS"/>
    </source>
</evidence>
<dbReference type="Proteomes" id="UP000004994">
    <property type="component" value="Unassembled WGS sequence"/>
</dbReference>
<dbReference type="InParanoid" id="A0A494G955"/>